<evidence type="ECO:0000313" key="4">
    <source>
        <dbReference type="Proteomes" id="UP000019063"/>
    </source>
</evidence>
<keyword evidence="3" id="KW-0808">Transferase</keyword>
<dbReference type="Pfam" id="PF00483">
    <property type="entry name" value="NTP_transferase"/>
    <property type="match status" value="1"/>
</dbReference>
<dbReference type="PANTHER" id="PTHR46390:SF1">
    <property type="entry name" value="MANNOSE-1-PHOSPHATE GUANYLYLTRANSFERASE"/>
    <property type="match status" value="1"/>
</dbReference>
<dbReference type="GO" id="GO:0004475">
    <property type="term" value="F:mannose-1-phosphate guanylyltransferase (GTP) activity"/>
    <property type="evidence" value="ECO:0007669"/>
    <property type="project" value="TreeGrafter"/>
</dbReference>
<dbReference type="PANTHER" id="PTHR46390">
    <property type="entry name" value="MANNOSE-1-PHOSPHATE GUANYLYLTRANSFERASE"/>
    <property type="match status" value="1"/>
</dbReference>
<organism evidence="3 4">
    <name type="scientific">Roseivivax marinus</name>
    <dbReference type="NCBI Taxonomy" id="1379903"/>
    <lineage>
        <taxon>Bacteria</taxon>
        <taxon>Pseudomonadati</taxon>
        <taxon>Pseudomonadota</taxon>
        <taxon>Alphaproteobacteria</taxon>
        <taxon>Rhodobacterales</taxon>
        <taxon>Roseobacteraceae</taxon>
        <taxon>Roseivivax</taxon>
    </lineage>
</organism>
<accession>W4HPS7</accession>
<dbReference type="Pfam" id="PF22640">
    <property type="entry name" value="ManC_GMP_beta-helix"/>
    <property type="match status" value="1"/>
</dbReference>
<dbReference type="eggNOG" id="COG0836">
    <property type="taxonomic scope" value="Bacteria"/>
</dbReference>
<dbReference type="InterPro" id="IPR011051">
    <property type="entry name" value="RmlC_Cupin_sf"/>
</dbReference>
<dbReference type="EMBL" id="AQQW01000001">
    <property type="protein sequence ID" value="ETW14772.1"/>
    <property type="molecule type" value="Genomic_DNA"/>
</dbReference>
<comment type="caution">
    <text evidence="3">The sequence shown here is derived from an EMBL/GenBank/DDBJ whole genome shotgun (WGS) entry which is preliminary data.</text>
</comment>
<evidence type="ECO:0000313" key="3">
    <source>
        <dbReference type="EMBL" id="ETW14772.1"/>
    </source>
</evidence>
<dbReference type="STRING" id="1379903.ATO8_02655"/>
<keyword evidence="3" id="KW-0413">Isomerase</keyword>
<dbReference type="InterPro" id="IPR054566">
    <property type="entry name" value="ManC/GMP-like_b-helix"/>
</dbReference>
<dbReference type="Proteomes" id="UP000019063">
    <property type="component" value="Unassembled WGS sequence"/>
</dbReference>
<dbReference type="InterPro" id="IPR005835">
    <property type="entry name" value="NTP_transferase_dom"/>
</dbReference>
<dbReference type="GO" id="GO:0009298">
    <property type="term" value="P:GDP-mannose biosynthetic process"/>
    <property type="evidence" value="ECO:0007669"/>
    <property type="project" value="TreeGrafter"/>
</dbReference>
<gene>
    <name evidence="3" type="ORF">ATO8_02655</name>
</gene>
<protein>
    <submittedName>
        <fullName evidence="3">Mannose-1-phosphate guanylyltransferase/mannose-6-phosphate isomerase</fullName>
    </submittedName>
</protein>
<dbReference type="PATRIC" id="fig|1317118.6.peg.552"/>
<dbReference type="AlphaFoldDB" id="W4HPS7"/>
<sequence length="469" mass="49641">MSRIRQPKQFQSVDGNGGPSFLQSTVLRHRGDAFTDPVLVASAREEDLLEEQLSAVGVKGTFIGEPMGRNTGPAVLAAALRLAEVDPATLMLVLPSDHAITGDLNLTVGEMARGASEGRIVLFGIVPRHAETGFGYISAGAAIEGHDGLHHVESFIEKPSLELAESLIAEGRTFWASGISMMRADVLIDEFAVHQPETLEAVKTAIARATPSRTGIVLDGESFEHAENEPTERLIFERSDLVSVAPTDVDWNDVGAWTAVHSLGKKSAQGNVETGEVMCIETSNSLIRASDKLVTVIGLEDVIIVDTADALLVTNHKNAQKVKEAVSVLKADGRIEVISHVEKAIGGIARTLSPEPVETPEPVQPAQAPASSDTVCEHVLQNSEKVVVEATGPGATMLTVADGCGHFEGTTCDCEMLRESGAHMTIAAGERVSVSNSGPAPLRFVTVRLAPLGEAAGRGKRNNRDRAVA</sequence>
<dbReference type="SUPFAM" id="SSF51182">
    <property type="entry name" value="RmlC-like cupins"/>
    <property type="match status" value="1"/>
</dbReference>
<feature type="domain" description="Nucleotidyl transferase" evidence="1">
    <location>
        <begin position="2"/>
        <end position="266"/>
    </location>
</feature>
<keyword evidence="3" id="KW-0548">Nucleotidyltransferase</keyword>
<dbReference type="InterPro" id="IPR029044">
    <property type="entry name" value="Nucleotide-diphossugar_trans"/>
</dbReference>
<dbReference type="GO" id="GO:0016853">
    <property type="term" value="F:isomerase activity"/>
    <property type="evidence" value="ECO:0007669"/>
    <property type="project" value="UniProtKB-KW"/>
</dbReference>
<reference evidence="3 4" key="1">
    <citation type="journal article" date="2014" name="Antonie Van Leeuwenhoek">
        <title>Roseivivax atlanticus sp. nov., isolated from surface seawater of the Atlantic Ocean.</title>
        <authorList>
            <person name="Li G."/>
            <person name="Lai Q."/>
            <person name="Liu X."/>
            <person name="Sun F."/>
            <person name="Shao Z."/>
        </authorList>
    </citation>
    <scope>NUCLEOTIDE SEQUENCE [LARGE SCALE GENOMIC DNA]</scope>
    <source>
        <strain evidence="3 4">22II-s10s</strain>
    </source>
</reference>
<keyword evidence="4" id="KW-1185">Reference proteome</keyword>
<evidence type="ECO:0000259" key="2">
    <source>
        <dbReference type="Pfam" id="PF22640"/>
    </source>
</evidence>
<evidence type="ECO:0000259" key="1">
    <source>
        <dbReference type="Pfam" id="PF00483"/>
    </source>
</evidence>
<proteinExistence type="predicted"/>
<dbReference type="Gene3D" id="3.90.550.10">
    <property type="entry name" value="Spore Coat Polysaccharide Biosynthesis Protein SpsA, Chain A"/>
    <property type="match status" value="1"/>
</dbReference>
<feature type="domain" description="MannoseP isomerase/GMP-like beta-helix" evidence="2">
    <location>
        <begin position="275"/>
        <end position="327"/>
    </location>
</feature>
<dbReference type="SUPFAM" id="SSF53448">
    <property type="entry name" value="Nucleotide-diphospho-sugar transferases"/>
    <property type="match status" value="1"/>
</dbReference>
<dbReference type="InterPro" id="IPR051161">
    <property type="entry name" value="Mannose-6P_isomerase_type2"/>
</dbReference>
<name>W4HPS7_9RHOB</name>